<dbReference type="SUPFAM" id="SSF46785">
    <property type="entry name" value="Winged helix' DNA-binding domain"/>
    <property type="match status" value="2"/>
</dbReference>
<dbReference type="InterPro" id="IPR057842">
    <property type="entry name" value="WH_MER3"/>
</dbReference>
<dbReference type="InterPro" id="IPR035892">
    <property type="entry name" value="C2_domain_sf"/>
</dbReference>
<dbReference type="InterPro" id="IPR013860">
    <property type="entry name" value="AreA_GATA"/>
</dbReference>
<feature type="region of interest" description="Disordered" evidence="7">
    <location>
        <begin position="2503"/>
        <end position="2531"/>
    </location>
</feature>
<evidence type="ECO:0000256" key="5">
    <source>
        <dbReference type="ARBA" id="ARBA00022840"/>
    </source>
</evidence>
<dbReference type="InterPro" id="IPR014001">
    <property type="entry name" value="Helicase_ATP-bd"/>
</dbReference>
<dbReference type="FunFam" id="1.10.10.10:FF:000012">
    <property type="entry name" value="U5 small nuclear ribonucleoprotein helicase"/>
    <property type="match status" value="1"/>
</dbReference>
<dbReference type="PRINTS" id="PR00619">
    <property type="entry name" value="GATAZNFINGER"/>
</dbReference>
<dbReference type="PROSITE" id="PS51192">
    <property type="entry name" value="HELICASE_ATP_BIND_1"/>
    <property type="match status" value="2"/>
</dbReference>
<dbReference type="SUPFAM" id="SSF52540">
    <property type="entry name" value="P-loop containing nucleoside triphosphate hydrolases"/>
    <property type="match status" value="4"/>
</dbReference>
<sequence>MSSLVLQSNRSARPDEPTGQAESLAGKVTARDMGTRATRDTVKDKEKKKLKSQLDDDGSAARRSASNKGYGYTNILEATQDMEGLDYRPRTAETRQVYELILSVVHSILGDTPQDTIRSAADVALGVLKDEGLKDFDKKREIEGFVGQVSEEVYSQLLGLSKKITDYGDADVVMADPDADKKEGEIDDEGVALLFEDDNDEDDDEERYEVGDDQSDEEEKKEDDDEQQQLDDDGNALVIGGDKKQSAESRGKLSATEVDAFWLQRTVAQHYPDPVETTEKTSAVFDLLASDAGAREVENSLMDLFDYERDLFKLVQTLLINRDLIYWCTRLGRASDDEKMDIEVAMREKGVGWILRDLKGEKPKVETGDAAMDIDESKQTVPSKATLAPGSTVAPKRVLDLDSMAFSAGGHLMSNKKVKLPDGSFKRSKKGYEEIHVPAPKVTPVKEGELVPLTKLPEWSRKAFPGTKTLNRVQSKLYPVAFGQDDPILLCAPTGAGKTNVAMLTMLNTIAQYRDEETGAIDLDAFKIVYVAPMKALVQEQVGSFSKRLEPFGVKVNELTGDSQLTKQQIAETQVIVTTPEKWDVITRKSTDTSYTNLVRLLIVDEIHLLHDDRGPVLESIIARTIRRMEQNNEYVRVVGLSATLPNYQDVAAFLRVDIQKGLFYFDGSMRPCPLQQQFVGITEKKAIKRFSTMNEVCYEKVLEQAGKNQVIVFVHSRKDTAKTAKFIRDMAVEKDTITQFVNADSASRAILTEEAENASSGDMKDLLPFGFAIHHAGMTRADRNASEDLFDKGHVQVLVSTATLAWGVNLPAHTVIIKGTQIYNPEKGRWCELSPQDVLQMLGRAGRPQYDTFGEGVIITNHTELQYYLSLMNQQLPIESQYVSRLVDNLNAEVVLGSIRNRDEAIQWLGYTYLYIRMLRSPSLYSVGEDYDDDLGLVQKRSDIIHTAAVQLDKGGLVKYDRKSGTLQATELGRIASHFYVTNTSMAAYMKNLRPTMSLIELFRVFALSNEFKLIPVRQEEKLELQKLMERVPIPVKESVDEPAAKINVLLQAFISDLRLDGLALVSDMVFVQQSAGRIIRAIFEICLKRGWAALTRDALDLCKMIDKKLWKTMTPLRQFKGIRQDAYQEVVKKAERKEFPWYRYFDLDPPELGELIGNPKAGKLVHKMVHSFPKLILQANVQPITRSLLRIDLSIQPDFEWDEKNHGTSELFWILVEDVDGEIILFHDTFLLRERYAQDEHYVTLTVPMSEPIPPNYYVTVISDRWLHSETTLPVSFKNLILPEKFPPPTPLLDLQPLPISALHNKAYESIYTPTKGNVYGIESFNKIQTQVFQALYTSDDSVIIGAPTGSGKTICAEFALLRFWQKTSSSRAVVIEPFDDVVSQRVEEWSQKFGVLDKEVVGLTGDMSADLKLLERGDVIIATPQQWDMLSRRWKQRKNVQNIGLFIADEVQLIGQPDIGPTYEVIVSRMRYIAAQTENHTRIVACSVSLSNAKTIGDWIGAGSQGIFNFSPSSRPLPMEVHLQNYSTPHFPSLMLSMAKPAYLSITEWAGNKPVIAFVPSRKQCYLTSQDILTYCQADGTERRFLNVDLSELEPHLEHVQDEELKESLRYGVAYYHEGLSKQDKVIVETLFNANAIQLVIASRDVAWSIPMRCYMVIIMGVQAFDGREHRYVDYPVTDILQMIGRASRPSQDTTSKCVFMCQSSRKDYFKKFLAEPLPVESHLKYVLADHFNAEIVTKTIENKQDAIDYLTWTYFYRRMQSNPNFYELSGTSHAHLSDSLSELVEDTLNQLVEAKCITIEDEMDTLPLNLGMIASYYYISSFTVETFQSSLKATTKLKGILEIVASAAEFEMVPIRKGEANILRRIYDRVPVKLDRIDFESPYFKTFVLLQAHFSRLQLPADLLQDQAEVLKRVLNLLSAAVDVMSSNGFLGAIGAMDLSQMVVQAIWDQDLSIKQIPHFSEQIISRGKEMQIESVYDVMEMEDEDRSKLLAGLDKSKVQDVAKFVNNYPSIDVEYDLDTKQEMRAGEPIPLTVRLSQDVEEDEEVDQNVIAPFYPLQKMCNWWLVVGDTRSKSLLGIKKVSVAKSLNVKLDFQLEEEGTYKDVKLYLICDSYSGCDQDFQLPELEIQEGLESDDDEDEEMSDVGMVVVVLAVLSADITTLDALTPPLGSKQSTSMSSGSGSKPNFVLKFKGNKSFSPFLNINDEDTLIEIWRCSTKIKGHLESGHRMENLSWRLLYMHNLLVDDNKSAKNFKKLSKNASEKLNNEKNVELSDLKAPKFQRNNSSDLVLKKGHERSSKLESSNSSYDDPFNLDLDSIPGFENIFDQPLIPQGQFKAEQSDQQLYQNHNQNQQSSHYQNPQVQQQNQNYTNSLSKPSCSNCGALSTPLWRRSTDDQLLCNACGLYLKLHKSHRPKSLKSSRSSIHANPPGEWSGCKMDFDMNNNSSIACANCDTTKTPLWRKADNGQTLCNACGLYLKLHKSQRPLSMKTDTIKKRTRYDPIDKNGRFNSFEGSPNGSPMVSRMSSPVRELTQSALAGIGLPIPGLGNVHQQASQHKMDANNYESLNDVNNPAAYEVDYDNAAIPATTSSAPPSTTETSSSTLRKDGIEIPKRRRLTNDSCLSALQPMTPVNTPGNPTNAIPPQFTQPQPQAFTPNNTPPFHTPSTLSNIDPANLGTNSIGSSPYTAYGGVLPSSTRASSLDMPFEQQMSFDQLSFEGKPFDADGRAAFGVSSAAHPTGHQRSTSTGMEHQQAVPPPPPFDSRPSYEQTPSFDSGGSMQFATGASQIGQHNFSAPAPPTSSQSMSLQGSSEQHPNGAGQPYGLSSTHAHAQQHQVMPQPQQQQQQQVYGQSQLQNAEHGYDFGLFGGDFNTNEILGHHPKGLGIDIDGSGFK</sequence>
<dbReference type="CDD" id="cd18019">
    <property type="entry name" value="DEXHc_Brr2_1"/>
    <property type="match status" value="1"/>
</dbReference>
<dbReference type="EMBL" id="SPNW01000040">
    <property type="protein sequence ID" value="TIA88280.1"/>
    <property type="molecule type" value="Genomic_DNA"/>
</dbReference>
<feature type="compositionally biased region" description="Polar residues" evidence="7">
    <location>
        <begin position="1"/>
        <end position="11"/>
    </location>
</feature>
<dbReference type="FunFam" id="1.10.3380.10:FF:000002">
    <property type="entry name" value="Activating signal cointegrator 1 complex subunit 3"/>
    <property type="match status" value="1"/>
</dbReference>
<dbReference type="Pfam" id="PF00270">
    <property type="entry name" value="DEAD"/>
    <property type="match status" value="2"/>
</dbReference>
<dbReference type="Gene3D" id="2.60.40.150">
    <property type="entry name" value="C2 domain"/>
    <property type="match status" value="2"/>
</dbReference>
<dbReference type="InterPro" id="IPR003593">
    <property type="entry name" value="AAA+_ATPase"/>
</dbReference>
<dbReference type="InterPro" id="IPR014756">
    <property type="entry name" value="Ig_E-set"/>
</dbReference>
<dbReference type="InterPro" id="IPR027417">
    <property type="entry name" value="P-loop_NTPase"/>
</dbReference>
<feature type="compositionally biased region" description="Basic and acidic residues" evidence="7">
    <location>
        <begin position="29"/>
        <end position="47"/>
    </location>
</feature>
<dbReference type="InterPro" id="IPR000679">
    <property type="entry name" value="Znf_GATA"/>
</dbReference>
<keyword evidence="6" id="KW-0863">Zinc-finger</keyword>
<feature type="compositionally biased region" description="Low complexity" evidence="7">
    <location>
        <begin position="2645"/>
        <end position="2659"/>
    </location>
</feature>
<feature type="compositionally biased region" description="Polar residues" evidence="7">
    <location>
        <begin position="2768"/>
        <end position="2795"/>
    </location>
</feature>
<feature type="domain" description="Helicase ATP-binding" evidence="9">
    <location>
        <begin position="1336"/>
        <end position="1511"/>
    </location>
</feature>
<dbReference type="InterPro" id="IPR011545">
    <property type="entry name" value="DEAD/DEAH_box_helicase_dom"/>
</dbReference>
<keyword evidence="1" id="KW-0677">Repeat</keyword>
<feature type="compositionally biased region" description="Polar residues" evidence="7">
    <location>
        <begin position="2510"/>
        <end position="2528"/>
    </location>
</feature>
<dbReference type="InterPro" id="IPR050474">
    <property type="entry name" value="Hel308_SKI2-like"/>
</dbReference>
<dbReference type="Gene3D" id="3.40.50.300">
    <property type="entry name" value="P-loop containing nucleotide triphosphate hydrolases"/>
    <property type="match status" value="4"/>
</dbReference>
<dbReference type="CDD" id="cd18795">
    <property type="entry name" value="SF2_C_Ski2"/>
    <property type="match status" value="1"/>
</dbReference>
<feature type="compositionally biased region" description="Low complexity" evidence="7">
    <location>
        <begin position="2587"/>
        <end position="2605"/>
    </location>
</feature>
<evidence type="ECO:0000256" key="1">
    <source>
        <dbReference type="ARBA" id="ARBA00022737"/>
    </source>
</evidence>
<feature type="region of interest" description="Disordered" evidence="7">
    <location>
        <begin position="2587"/>
        <end position="2678"/>
    </location>
</feature>
<dbReference type="PANTHER" id="PTHR47961">
    <property type="entry name" value="DNA POLYMERASE THETA, PUTATIVE (AFU_ORTHOLOGUE AFUA_1G05260)-RELATED"/>
    <property type="match status" value="1"/>
</dbReference>
<dbReference type="GO" id="GO:0003678">
    <property type="term" value="F:DNA helicase activity"/>
    <property type="evidence" value="ECO:0007669"/>
    <property type="project" value="TreeGrafter"/>
</dbReference>
<feature type="compositionally biased region" description="Low complexity" evidence="7">
    <location>
        <begin position="2803"/>
        <end position="2815"/>
    </location>
</feature>
<dbReference type="Gene3D" id="1.10.10.10">
    <property type="entry name" value="Winged helix-like DNA-binding domain superfamily/Winged helix DNA-binding domain"/>
    <property type="match status" value="2"/>
</dbReference>
<dbReference type="SMART" id="SM00973">
    <property type="entry name" value="Sec63"/>
    <property type="match status" value="2"/>
</dbReference>
<dbReference type="FunFam" id="2.60.40.150:FF:000133">
    <property type="entry name" value="Pre-mRNA splicing helicase, putative"/>
    <property type="match status" value="1"/>
</dbReference>
<dbReference type="SMART" id="SM00401">
    <property type="entry name" value="ZnF_GATA"/>
    <property type="match status" value="2"/>
</dbReference>
<feature type="domain" description="Helicase ATP-binding" evidence="9">
    <location>
        <begin position="479"/>
        <end position="663"/>
    </location>
</feature>
<proteinExistence type="predicted"/>
<evidence type="ECO:0000313" key="11">
    <source>
        <dbReference type="EMBL" id="TIA88280.1"/>
    </source>
</evidence>
<keyword evidence="3" id="KW-0378">Hydrolase</keyword>
<evidence type="ECO:0000259" key="10">
    <source>
        <dbReference type="PROSITE" id="PS51194"/>
    </source>
</evidence>
<dbReference type="CDD" id="cd00202">
    <property type="entry name" value="ZnF_GATA"/>
    <property type="match status" value="2"/>
</dbReference>
<organism evidence="11 12">
    <name type="scientific">Wallemia hederae</name>
    <dbReference type="NCBI Taxonomy" id="1540922"/>
    <lineage>
        <taxon>Eukaryota</taxon>
        <taxon>Fungi</taxon>
        <taxon>Dikarya</taxon>
        <taxon>Basidiomycota</taxon>
        <taxon>Wallemiomycotina</taxon>
        <taxon>Wallemiomycetes</taxon>
        <taxon>Wallemiales</taxon>
        <taxon>Wallemiaceae</taxon>
        <taxon>Wallemia</taxon>
    </lineage>
</organism>
<dbReference type="FunFam" id="3.40.50.300:FF:000102">
    <property type="entry name" value="RNA helicase, activating signal cointegrator 1"/>
    <property type="match status" value="1"/>
</dbReference>
<feature type="domain" description="Helicase C-terminal" evidence="10">
    <location>
        <begin position="674"/>
        <end position="892"/>
    </location>
</feature>
<dbReference type="PROSITE" id="PS50114">
    <property type="entry name" value="GATA_ZN_FINGER_2"/>
    <property type="match status" value="2"/>
</dbReference>
<dbReference type="InterPro" id="IPR036390">
    <property type="entry name" value="WH_DNA-bd_sf"/>
</dbReference>
<dbReference type="InterPro" id="IPR036388">
    <property type="entry name" value="WH-like_DNA-bd_sf"/>
</dbReference>
<dbReference type="PROSITE" id="PS00344">
    <property type="entry name" value="GATA_ZN_FINGER_1"/>
    <property type="match status" value="1"/>
</dbReference>
<keyword evidence="6" id="KW-0862">Zinc</keyword>
<gene>
    <name evidence="11" type="ORF">E3P99_02706</name>
</gene>
<keyword evidence="4" id="KW-0347">Helicase</keyword>
<dbReference type="CDD" id="cd18021">
    <property type="entry name" value="DEXHc_Brr2_2"/>
    <property type="match status" value="1"/>
</dbReference>
<keyword evidence="2" id="KW-0547">Nucleotide-binding</keyword>
<feature type="compositionally biased region" description="Acidic residues" evidence="7">
    <location>
        <begin position="194"/>
        <end position="234"/>
    </location>
</feature>
<evidence type="ECO:0000256" key="2">
    <source>
        <dbReference type="ARBA" id="ARBA00022741"/>
    </source>
</evidence>
<dbReference type="FunFam" id="2.60.40.150:FF:000004">
    <property type="entry name" value="RNA helicase, activating signal cointegrator 1"/>
    <property type="match status" value="1"/>
</dbReference>
<dbReference type="Pfam" id="PF02889">
    <property type="entry name" value="Sec63"/>
    <property type="match status" value="2"/>
</dbReference>
<evidence type="ECO:0000313" key="12">
    <source>
        <dbReference type="Proteomes" id="UP000310189"/>
    </source>
</evidence>
<dbReference type="FunFam" id="1.10.10.10:FF:000024">
    <property type="entry name" value="U5 small nuclear ribonucleoprotein helicase"/>
    <property type="match status" value="1"/>
</dbReference>
<dbReference type="SMART" id="SM00490">
    <property type="entry name" value="HELICc"/>
    <property type="match status" value="2"/>
</dbReference>
<feature type="region of interest" description="Disordered" evidence="7">
    <location>
        <begin position="2735"/>
        <end position="2854"/>
    </location>
</feature>
<dbReference type="GO" id="GO:0008270">
    <property type="term" value="F:zinc ion binding"/>
    <property type="evidence" value="ECO:0007669"/>
    <property type="project" value="UniProtKB-KW"/>
</dbReference>
<dbReference type="OrthoDB" id="5575at2759"/>
<dbReference type="SMART" id="SM00487">
    <property type="entry name" value="DEXDc"/>
    <property type="match status" value="2"/>
</dbReference>
<evidence type="ECO:0000259" key="9">
    <source>
        <dbReference type="PROSITE" id="PS51192"/>
    </source>
</evidence>
<dbReference type="SUPFAM" id="SSF81296">
    <property type="entry name" value="E set domains"/>
    <property type="match status" value="1"/>
</dbReference>
<reference evidence="11 12" key="1">
    <citation type="submission" date="2019-03" db="EMBL/GenBank/DDBJ databases">
        <title>Sequencing 23 genomes of Wallemia ichthyophaga.</title>
        <authorList>
            <person name="Gostincar C."/>
        </authorList>
    </citation>
    <scope>NUCLEOTIDE SEQUENCE [LARGE SCALE GENOMIC DNA]</scope>
    <source>
        <strain evidence="11 12">EXF-5753</strain>
    </source>
</reference>
<feature type="domain" description="GATA-type" evidence="8">
    <location>
        <begin position="2380"/>
        <end position="2430"/>
    </location>
</feature>
<dbReference type="Proteomes" id="UP000310189">
    <property type="component" value="Unassembled WGS sequence"/>
</dbReference>
<dbReference type="FunFam" id="1.10.3380.10:FF:000001">
    <property type="entry name" value="U5 small nuclear ribonucleoprotein helicase"/>
    <property type="match status" value="1"/>
</dbReference>
<comment type="caution">
    <text evidence="11">The sequence shown here is derived from an EMBL/GenBank/DDBJ whole genome shotgun (WGS) entry which is preliminary data.</text>
</comment>
<dbReference type="GO" id="GO:0043565">
    <property type="term" value="F:sequence-specific DNA binding"/>
    <property type="evidence" value="ECO:0007669"/>
    <property type="project" value="InterPro"/>
</dbReference>
<dbReference type="InterPro" id="IPR041094">
    <property type="entry name" value="Brr2_helicase_PWI"/>
</dbReference>
<feature type="compositionally biased region" description="Basic and acidic residues" evidence="7">
    <location>
        <begin position="2292"/>
        <end position="2302"/>
    </location>
</feature>
<dbReference type="PANTHER" id="PTHR47961:SF4">
    <property type="entry name" value="ACTIVATING SIGNAL COINTEGRATOR 1 COMPLEX SUBUNIT 3"/>
    <property type="match status" value="1"/>
</dbReference>
<dbReference type="SMART" id="SM00382">
    <property type="entry name" value="AAA"/>
    <property type="match status" value="1"/>
</dbReference>
<feature type="region of interest" description="Disordered" evidence="7">
    <location>
        <begin position="2286"/>
        <end position="2309"/>
    </location>
</feature>
<keyword evidence="12" id="KW-1185">Reference proteome</keyword>
<dbReference type="GO" id="GO:0005682">
    <property type="term" value="C:U5 snRNP"/>
    <property type="evidence" value="ECO:0007669"/>
    <property type="project" value="UniProtKB-ARBA"/>
</dbReference>
<dbReference type="SUPFAM" id="SSF158702">
    <property type="entry name" value="Sec63 N-terminal domain-like"/>
    <property type="match status" value="2"/>
</dbReference>
<feature type="domain" description="GATA-type" evidence="8">
    <location>
        <begin position="2446"/>
        <end position="2499"/>
    </location>
</feature>
<dbReference type="FunFam" id="3.40.50.300:FF:000368">
    <property type="entry name" value="U5 small nuclear ribonucleoprotein 200 kDa helicase"/>
    <property type="match status" value="1"/>
</dbReference>
<dbReference type="GO" id="GO:0000712">
    <property type="term" value="P:resolution of meiotic recombination intermediates"/>
    <property type="evidence" value="ECO:0007669"/>
    <property type="project" value="TreeGrafter"/>
</dbReference>
<dbReference type="Gene3D" id="3.30.50.10">
    <property type="entry name" value="Erythroid Transcription Factor GATA-1, subunit A"/>
    <property type="match status" value="2"/>
</dbReference>
<protein>
    <recommendedName>
        <fullName evidence="13">Sec63-domain-containing protein</fullName>
    </recommendedName>
</protein>
<feature type="compositionally biased region" description="Polar residues" evidence="7">
    <location>
        <begin position="2632"/>
        <end position="2644"/>
    </location>
</feature>
<dbReference type="Pfam" id="PF21188">
    <property type="entry name" value="BRR2_plug"/>
    <property type="match status" value="1"/>
</dbReference>
<evidence type="ECO:0000259" key="8">
    <source>
        <dbReference type="PROSITE" id="PS50114"/>
    </source>
</evidence>
<dbReference type="GO" id="GO:0016787">
    <property type="term" value="F:hydrolase activity"/>
    <property type="evidence" value="ECO:0007669"/>
    <property type="project" value="UniProtKB-KW"/>
</dbReference>
<dbReference type="Pfam" id="PF00271">
    <property type="entry name" value="Helicase_C"/>
    <property type="match status" value="1"/>
</dbReference>
<dbReference type="GO" id="GO:0006355">
    <property type="term" value="P:regulation of DNA-templated transcription"/>
    <property type="evidence" value="ECO:0007669"/>
    <property type="project" value="InterPro"/>
</dbReference>
<evidence type="ECO:0008006" key="13">
    <source>
        <dbReference type="Google" id="ProtNLM"/>
    </source>
</evidence>
<feature type="region of interest" description="Disordered" evidence="7">
    <location>
        <begin position="194"/>
        <end position="251"/>
    </location>
</feature>
<feature type="region of interest" description="Disordered" evidence="7">
    <location>
        <begin position="1"/>
        <end position="66"/>
    </location>
</feature>
<dbReference type="FunFam" id="3.40.50.300:FF:000062">
    <property type="entry name" value="U5 small nuclear ribonucleoprotein helicase"/>
    <property type="match status" value="1"/>
</dbReference>
<feature type="compositionally biased region" description="Basic and acidic residues" evidence="7">
    <location>
        <begin position="241"/>
        <end position="251"/>
    </location>
</feature>
<dbReference type="Pfam" id="PF18149">
    <property type="entry name" value="Helicase_PWI"/>
    <property type="match status" value="1"/>
</dbReference>
<accession>A0A4T0FJQ9</accession>
<evidence type="ECO:0000256" key="4">
    <source>
        <dbReference type="ARBA" id="ARBA00022806"/>
    </source>
</evidence>
<feature type="compositionally biased region" description="Low complexity" evidence="7">
    <location>
        <begin position="2834"/>
        <end position="2854"/>
    </location>
</feature>
<dbReference type="Pfam" id="PF00320">
    <property type="entry name" value="GATA"/>
    <property type="match status" value="2"/>
</dbReference>
<dbReference type="SUPFAM" id="SSF57716">
    <property type="entry name" value="Glucocorticoid receptor-like (DNA-binding domain)"/>
    <property type="match status" value="2"/>
</dbReference>
<feature type="compositionally biased region" description="Polar residues" evidence="7">
    <location>
        <begin position="2743"/>
        <end position="2752"/>
    </location>
</feature>
<dbReference type="InterPro" id="IPR013088">
    <property type="entry name" value="Znf_NHR/GATA"/>
</dbReference>
<dbReference type="GO" id="GO:0005524">
    <property type="term" value="F:ATP binding"/>
    <property type="evidence" value="ECO:0007669"/>
    <property type="project" value="UniProtKB-KW"/>
</dbReference>
<dbReference type="InterPro" id="IPR048863">
    <property type="entry name" value="BRR2_plug"/>
</dbReference>
<dbReference type="GO" id="GO:0000393">
    <property type="term" value="P:spliceosomal conformational changes to generate catalytic conformation"/>
    <property type="evidence" value="ECO:0007669"/>
    <property type="project" value="UniProtKB-ARBA"/>
</dbReference>
<dbReference type="Pfam" id="PF23445">
    <property type="entry name" value="WHD_SNRNP200"/>
    <property type="match status" value="2"/>
</dbReference>
<evidence type="ECO:0000256" key="6">
    <source>
        <dbReference type="PROSITE-ProRule" id="PRU00094"/>
    </source>
</evidence>
<dbReference type="PROSITE" id="PS51194">
    <property type="entry name" value="HELICASE_CTER"/>
    <property type="match status" value="1"/>
</dbReference>
<dbReference type="FunFam" id="3.40.50.300:FF:000254">
    <property type="entry name" value="U5 small nuclear ribonucleoprotein helicase"/>
    <property type="match status" value="1"/>
</dbReference>
<dbReference type="Gene3D" id="1.10.150.20">
    <property type="entry name" value="5' to 3' exonuclease, C-terminal subdomain"/>
    <property type="match status" value="2"/>
</dbReference>
<dbReference type="InterPro" id="IPR004179">
    <property type="entry name" value="Sec63-dom"/>
</dbReference>
<dbReference type="Pfam" id="PF08550">
    <property type="entry name" value="GATA_AreA"/>
    <property type="match status" value="1"/>
</dbReference>
<dbReference type="Gene3D" id="1.10.3380.10">
    <property type="entry name" value="Sec63 N-terminal domain-like domain"/>
    <property type="match status" value="2"/>
</dbReference>
<name>A0A4T0FJQ9_9BASI</name>
<keyword evidence="5" id="KW-0067">ATP-binding</keyword>
<evidence type="ECO:0000256" key="3">
    <source>
        <dbReference type="ARBA" id="ARBA00022801"/>
    </source>
</evidence>
<keyword evidence="6" id="KW-0479">Metal-binding</keyword>
<dbReference type="InterPro" id="IPR001650">
    <property type="entry name" value="Helicase_C-like"/>
</dbReference>
<dbReference type="FunFam" id="1.10.150.20:FF:000004">
    <property type="entry name" value="U5 small nuclear ribonucleoprotein helicase"/>
    <property type="match status" value="1"/>
</dbReference>
<evidence type="ECO:0000256" key="7">
    <source>
        <dbReference type="SAM" id="MobiDB-lite"/>
    </source>
</evidence>